<dbReference type="SMART" id="SM00098">
    <property type="entry name" value="alkPPc"/>
    <property type="match status" value="1"/>
</dbReference>
<dbReference type="PANTHER" id="PTHR11596:SF94">
    <property type="entry name" value="ALKALINE PHOSPHATASE"/>
    <property type="match status" value="1"/>
</dbReference>
<proteinExistence type="inferred from homology"/>
<dbReference type="InParanoid" id="E4XI27"/>
<comment type="similarity">
    <text evidence="4">Belongs to the alkaline phosphatase family.</text>
</comment>
<feature type="binding site" evidence="3">
    <location>
        <position position="356"/>
    </location>
    <ligand>
        <name>Zn(2+)</name>
        <dbReference type="ChEBI" id="CHEBI:29105"/>
        <label>2</label>
    </ligand>
</feature>
<dbReference type="OrthoDB" id="5818554at2759"/>
<protein>
    <recommendedName>
        <fullName evidence="1">alkaline phosphatase</fullName>
        <ecNumber evidence="1">3.1.3.1</ecNumber>
    </recommendedName>
</protein>
<feature type="binding site" evidence="3">
    <location>
        <position position="211"/>
    </location>
    <ligand>
        <name>Mg(2+)</name>
        <dbReference type="ChEBI" id="CHEBI:18420"/>
    </ligand>
</feature>
<keyword evidence="6" id="KW-1185">Reference proteome</keyword>
<evidence type="ECO:0000256" key="3">
    <source>
        <dbReference type="PIRSR" id="PIRSR601952-2"/>
    </source>
</evidence>
<organism evidence="5">
    <name type="scientific">Oikopleura dioica</name>
    <name type="common">Tunicate</name>
    <dbReference type="NCBI Taxonomy" id="34765"/>
    <lineage>
        <taxon>Eukaryota</taxon>
        <taxon>Metazoa</taxon>
        <taxon>Chordata</taxon>
        <taxon>Tunicata</taxon>
        <taxon>Appendicularia</taxon>
        <taxon>Copelata</taxon>
        <taxon>Oikopleuridae</taxon>
        <taxon>Oikopleura</taxon>
    </lineage>
</organism>
<name>E4XI27_OIKDI</name>
<dbReference type="GO" id="GO:0004035">
    <property type="term" value="F:alkaline phosphatase activity"/>
    <property type="evidence" value="ECO:0007669"/>
    <property type="project" value="UniProtKB-EC"/>
</dbReference>
<dbReference type="PANTHER" id="PTHR11596">
    <property type="entry name" value="ALKALINE PHOSPHATASE"/>
    <property type="match status" value="1"/>
</dbReference>
<evidence type="ECO:0000256" key="2">
    <source>
        <dbReference type="PIRSR" id="PIRSR601952-1"/>
    </source>
</evidence>
<gene>
    <name evidence="5" type="ORF">GSOID_T00011178001</name>
</gene>
<evidence type="ECO:0000313" key="6">
    <source>
        <dbReference type="Proteomes" id="UP000001307"/>
    </source>
</evidence>
<sequence length="478" mass="54937">MAAIRRIGVKLLPKNDCSEIRFVRDKKERQMKVSSLIFGLYFFAEAHDDEYHPSIRKKGEKIDVTWPLEEEKEDFWRTHGKDRLKKMQQKREIKTKAKNAILFIGDGMGIPSITAGRILAGGENHVSSMESLDFTGLVKTYNVDYQTPDSAGTATAYLTGIKGNYGTVGITAAGRRGDCSSQLGNEVQSVLEKAKAAGKSVGFVTTTYVNHASPSGVFGKSAERTWYSDKRMANLKNCKDLALQLFEHDDIDVIMGGGKEWFVDRLDQRDLIQDWKNEANVTFVENESQLKAAMEDLTLEKRLIGIFANRHMEYEYVREQDAPEEPQLRLMAEAAIKKLSLNPNGFYLFVEGGKIDLAHHDTMPVKNGSLYDWKEFDTMVGNSIQMVDLNETIVMVSADHSHTFSIGAYGCSWRKYFRSWNSTRTRWREYYDLRIREWTRIQHSRERKQSDRRNKLQPTNAKRVQTRVGYLRWKEAFF</sequence>
<dbReference type="Gene3D" id="3.40.720.10">
    <property type="entry name" value="Alkaline Phosphatase, subunit A"/>
    <property type="match status" value="1"/>
</dbReference>
<feature type="binding site" evidence="3">
    <location>
        <position position="360"/>
    </location>
    <ligand>
        <name>Zn(2+)</name>
        <dbReference type="ChEBI" id="CHEBI:29105"/>
        <label>2</label>
    </ligand>
</feature>
<dbReference type="Pfam" id="PF00245">
    <property type="entry name" value="Alk_phosphatase"/>
    <property type="match status" value="1"/>
</dbReference>
<evidence type="ECO:0000256" key="4">
    <source>
        <dbReference type="RuleBase" id="RU003946"/>
    </source>
</evidence>
<dbReference type="SUPFAM" id="SSF53649">
    <property type="entry name" value="Alkaline phosphatase-like"/>
    <property type="match status" value="1"/>
</dbReference>
<feature type="binding site" evidence="3">
    <location>
        <position position="351"/>
    </location>
    <ligand>
        <name>Mg(2+)</name>
        <dbReference type="ChEBI" id="CHEBI:18420"/>
    </ligand>
</feature>
<evidence type="ECO:0000313" key="5">
    <source>
        <dbReference type="EMBL" id="CBY10243.1"/>
    </source>
</evidence>
<dbReference type="InterPro" id="IPR001952">
    <property type="entry name" value="Alkaline_phosphatase"/>
</dbReference>
<keyword evidence="3" id="KW-0460">Magnesium</keyword>
<dbReference type="GO" id="GO:0046872">
    <property type="term" value="F:metal ion binding"/>
    <property type="evidence" value="ECO:0007669"/>
    <property type="project" value="UniProtKB-KW"/>
</dbReference>
<dbReference type="CDD" id="cd16012">
    <property type="entry name" value="ALP"/>
    <property type="match status" value="1"/>
</dbReference>
<accession>E4XI27</accession>
<dbReference type="EMBL" id="FN653053">
    <property type="protein sequence ID" value="CBY10243.1"/>
    <property type="molecule type" value="Genomic_DNA"/>
</dbReference>
<keyword evidence="3" id="KW-0862">Zinc</keyword>
<feature type="active site" description="Phosphoserine intermediate" evidence="2">
    <location>
        <position position="150"/>
    </location>
</feature>
<dbReference type="PRINTS" id="PR00113">
    <property type="entry name" value="ALKPHPHTASE"/>
</dbReference>
<comment type="cofactor">
    <cofactor evidence="3">
        <name>Mg(2+)</name>
        <dbReference type="ChEBI" id="CHEBI:18420"/>
    </cofactor>
    <text evidence="3">Binds 1 Mg(2+) ion.</text>
</comment>
<keyword evidence="3" id="KW-0479">Metal-binding</keyword>
<dbReference type="AlphaFoldDB" id="E4XI27"/>
<feature type="binding site" evidence="3">
    <location>
        <position position="106"/>
    </location>
    <ligand>
        <name>Zn(2+)</name>
        <dbReference type="ChEBI" id="CHEBI:29105"/>
        <label>2</label>
    </ligand>
</feature>
<dbReference type="InterPro" id="IPR017850">
    <property type="entry name" value="Alkaline_phosphatase_core_sf"/>
</dbReference>
<evidence type="ECO:0000256" key="1">
    <source>
        <dbReference type="ARBA" id="ARBA00012647"/>
    </source>
</evidence>
<feature type="binding site" evidence="3">
    <location>
        <position position="400"/>
    </location>
    <ligand>
        <name>Zn(2+)</name>
        <dbReference type="ChEBI" id="CHEBI:29105"/>
        <label>2</label>
    </ligand>
</feature>
<feature type="binding site" evidence="3">
    <location>
        <position position="399"/>
    </location>
    <ligand>
        <name>Zn(2+)</name>
        <dbReference type="ChEBI" id="CHEBI:29105"/>
        <label>2</label>
    </ligand>
</feature>
<feature type="binding site" evidence="3">
    <location>
        <position position="213"/>
    </location>
    <ligand>
        <name>Mg(2+)</name>
        <dbReference type="ChEBI" id="CHEBI:18420"/>
    </ligand>
</feature>
<reference evidence="5" key="1">
    <citation type="journal article" date="2010" name="Science">
        <title>Plasticity of animal genome architecture unmasked by rapid evolution of a pelagic tunicate.</title>
        <authorList>
            <person name="Denoeud F."/>
            <person name="Henriet S."/>
            <person name="Mungpakdee S."/>
            <person name="Aury J.M."/>
            <person name="Da Silva C."/>
            <person name="Brinkmann H."/>
            <person name="Mikhaleva J."/>
            <person name="Olsen L.C."/>
            <person name="Jubin C."/>
            <person name="Canestro C."/>
            <person name="Bouquet J.M."/>
            <person name="Danks G."/>
            <person name="Poulain J."/>
            <person name="Campsteijn C."/>
            <person name="Adamski M."/>
            <person name="Cross I."/>
            <person name="Yadetie F."/>
            <person name="Muffato M."/>
            <person name="Louis A."/>
            <person name="Butcher S."/>
            <person name="Tsagkogeorga G."/>
            <person name="Konrad A."/>
            <person name="Singh S."/>
            <person name="Jensen M.F."/>
            <person name="Cong E.H."/>
            <person name="Eikeseth-Otteraa H."/>
            <person name="Noel B."/>
            <person name="Anthouard V."/>
            <person name="Porcel B.M."/>
            <person name="Kachouri-Lafond R."/>
            <person name="Nishino A."/>
            <person name="Ugolini M."/>
            <person name="Chourrout P."/>
            <person name="Nishida H."/>
            <person name="Aasland R."/>
            <person name="Huzurbazar S."/>
            <person name="Westhof E."/>
            <person name="Delsuc F."/>
            <person name="Lehrach H."/>
            <person name="Reinhardt R."/>
            <person name="Weissenbach J."/>
            <person name="Roy S.W."/>
            <person name="Artiguenave F."/>
            <person name="Postlethwait J.H."/>
            <person name="Manak J.R."/>
            <person name="Thompson E.M."/>
            <person name="Jaillon O."/>
            <person name="Du Pasquier L."/>
            <person name="Boudinot P."/>
            <person name="Liberles D.A."/>
            <person name="Volff J.N."/>
            <person name="Philippe H."/>
            <person name="Lenhard B."/>
            <person name="Roest Crollius H."/>
            <person name="Wincker P."/>
            <person name="Chourrout D."/>
        </authorList>
    </citation>
    <scope>NUCLEOTIDE SEQUENCE [LARGE SCALE GENOMIC DNA]</scope>
</reference>
<dbReference type="EC" id="3.1.3.1" evidence="1"/>
<dbReference type="Proteomes" id="UP000001307">
    <property type="component" value="Unassembled WGS sequence"/>
</dbReference>
<feature type="binding site" evidence="3">
    <location>
        <position position="106"/>
    </location>
    <ligand>
        <name>Mg(2+)</name>
        <dbReference type="ChEBI" id="CHEBI:18420"/>
    </ligand>
</feature>
<comment type="cofactor">
    <cofactor evidence="3">
        <name>Zn(2+)</name>
        <dbReference type="ChEBI" id="CHEBI:29105"/>
    </cofactor>
    <text evidence="3">Binds 2 Zn(2+) ions.</text>
</comment>